<evidence type="ECO:0000256" key="1">
    <source>
        <dbReference type="SAM" id="MobiDB-lite"/>
    </source>
</evidence>
<keyword evidence="3" id="KW-1185">Reference proteome</keyword>
<gene>
    <name evidence="2" type="ORF">P3W85_38495</name>
</gene>
<feature type="region of interest" description="Disordered" evidence="1">
    <location>
        <begin position="50"/>
        <end position="71"/>
    </location>
</feature>
<name>A0ABT6B1M2_9BURK</name>
<proteinExistence type="predicted"/>
<organism evidence="2 3">
    <name type="scientific">Cupriavidus basilensis</name>
    <dbReference type="NCBI Taxonomy" id="68895"/>
    <lineage>
        <taxon>Bacteria</taxon>
        <taxon>Pseudomonadati</taxon>
        <taxon>Pseudomonadota</taxon>
        <taxon>Betaproteobacteria</taxon>
        <taxon>Burkholderiales</taxon>
        <taxon>Burkholderiaceae</taxon>
        <taxon>Cupriavidus</taxon>
    </lineage>
</organism>
<comment type="caution">
    <text evidence="2">The sequence shown here is derived from an EMBL/GenBank/DDBJ whole genome shotgun (WGS) entry which is preliminary data.</text>
</comment>
<dbReference type="RefSeq" id="WP_017228987.1">
    <property type="nucleotide sequence ID" value="NZ_JARJLM010000627.1"/>
</dbReference>
<evidence type="ECO:0000313" key="2">
    <source>
        <dbReference type="EMBL" id="MDF3838784.1"/>
    </source>
</evidence>
<dbReference type="InterPro" id="IPR019291">
    <property type="entry name" value="Host_attachment_protein"/>
</dbReference>
<reference evidence="2 3" key="1">
    <citation type="submission" date="2023-03" db="EMBL/GenBank/DDBJ databases">
        <title>Draft assemblies of triclosan tolerant bacteria isolated from returned activated sludge.</title>
        <authorList>
            <person name="Van Hamelsveld S."/>
        </authorList>
    </citation>
    <scope>NUCLEOTIDE SEQUENCE [LARGE SCALE GENOMIC DNA]</scope>
    <source>
        <strain evidence="2 3">GW210010_S58</strain>
    </source>
</reference>
<sequence>MTKIWTLTADGSRARIFLTHGMEQDLEEVKSFVNPLGRAKDGELREDAQGRFAGKGEPMHSMAPRVDQPEKERDEFARMLGQYLGQARMEQRYDKLRLAAAPKFLGMLREHLDKEVQKLVFEELNEDISKLDARQVQSRLAAH</sequence>
<dbReference type="Proteomes" id="UP001216674">
    <property type="component" value="Unassembled WGS sequence"/>
</dbReference>
<dbReference type="Pfam" id="PF10116">
    <property type="entry name" value="Host_attach"/>
    <property type="match status" value="1"/>
</dbReference>
<dbReference type="EMBL" id="JARJLM010000627">
    <property type="protein sequence ID" value="MDF3838784.1"/>
    <property type="molecule type" value="Genomic_DNA"/>
</dbReference>
<evidence type="ECO:0000313" key="3">
    <source>
        <dbReference type="Proteomes" id="UP001216674"/>
    </source>
</evidence>
<protein>
    <submittedName>
        <fullName evidence="2">Host attachment protein</fullName>
    </submittedName>
</protein>
<accession>A0ABT6B1M2</accession>